<dbReference type="Pfam" id="PF00010">
    <property type="entry name" value="HLH"/>
    <property type="match status" value="1"/>
</dbReference>
<dbReference type="PROSITE" id="PS50888">
    <property type="entry name" value="BHLH"/>
    <property type="match status" value="1"/>
</dbReference>
<protein>
    <submittedName>
        <fullName evidence="7">Transcription factor bHLH74</fullName>
    </submittedName>
</protein>
<keyword evidence="3" id="KW-0804">Transcription</keyword>
<dbReference type="GO" id="GO:0003700">
    <property type="term" value="F:DNA-binding transcription factor activity"/>
    <property type="evidence" value="ECO:0007669"/>
    <property type="project" value="TreeGrafter"/>
</dbReference>
<organism evidence="7 8">
    <name type="scientific">Glycine soja</name>
    <name type="common">Wild soybean</name>
    <dbReference type="NCBI Taxonomy" id="3848"/>
    <lineage>
        <taxon>Eukaryota</taxon>
        <taxon>Viridiplantae</taxon>
        <taxon>Streptophyta</taxon>
        <taxon>Embryophyta</taxon>
        <taxon>Tracheophyta</taxon>
        <taxon>Spermatophyta</taxon>
        <taxon>Magnoliopsida</taxon>
        <taxon>eudicotyledons</taxon>
        <taxon>Gunneridae</taxon>
        <taxon>Pentapetalae</taxon>
        <taxon>rosids</taxon>
        <taxon>fabids</taxon>
        <taxon>Fabales</taxon>
        <taxon>Fabaceae</taxon>
        <taxon>Papilionoideae</taxon>
        <taxon>50 kb inversion clade</taxon>
        <taxon>NPAAA clade</taxon>
        <taxon>indigoferoid/millettioid clade</taxon>
        <taxon>Phaseoleae</taxon>
        <taxon>Glycine</taxon>
        <taxon>Glycine subgen. Soja</taxon>
    </lineage>
</organism>
<dbReference type="InterPro" id="IPR036638">
    <property type="entry name" value="HLH_DNA-bd_sf"/>
</dbReference>
<dbReference type="GO" id="GO:0046983">
    <property type="term" value="F:protein dimerization activity"/>
    <property type="evidence" value="ECO:0007669"/>
    <property type="project" value="InterPro"/>
</dbReference>
<dbReference type="Proteomes" id="UP000289340">
    <property type="component" value="Chromosome 6"/>
</dbReference>
<evidence type="ECO:0000256" key="2">
    <source>
        <dbReference type="ARBA" id="ARBA00023015"/>
    </source>
</evidence>
<dbReference type="PANTHER" id="PTHR12565">
    <property type="entry name" value="STEROL REGULATORY ELEMENT-BINDING PROTEIN"/>
    <property type="match status" value="1"/>
</dbReference>
<dbReference type="Gene3D" id="4.10.280.10">
    <property type="entry name" value="Helix-loop-helix DNA-binding domain"/>
    <property type="match status" value="1"/>
</dbReference>
<comment type="caution">
    <text evidence="7">The sequence shown here is derived from an EMBL/GenBank/DDBJ whole genome shotgun (WGS) entry which is preliminary data.</text>
</comment>
<dbReference type="FunFam" id="4.10.280.10:FF:000002">
    <property type="entry name" value="Basic helix-loop-helix transcription factor"/>
    <property type="match status" value="1"/>
</dbReference>
<reference evidence="7 8" key="1">
    <citation type="submission" date="2018-09" db="EMBL/GenBank/DDBJ databases">
        <title>A high-quality reference genome of wild soybean provides a powerful tool to mine soybean genomes.</title>
        <authorList>
            <person name="Xie M."/>
            <person name="Chung C.Y.L."/>
            <person name="Li M.-W."/>
            <person name="Wong F.-L."/>
            <person name="Chan T.-F."/>
            <person name="Lam H.-M."/>
        </authorList>
    </citation>
    <scope>NUCLEOTIDE SEQUENCE [LARGE SCALE GENOMIC DNA]</scope>
    <source>
        <strain evidence="8">cv. W05</strain>
        <tissue evidence="7">Hypocotyl of etiolated seedlings</tissue>
    </source>
</reference>
<dbReference type="InterPro" id="IPR024097">
    <property type="entry name" value="bHLH_ZIP_TF"/>
</dbReference>
<feature type="domain" description="BHLH" evidence="6">
    <location>
        <begin position="230"/>
        <end position="280"/>
    </location>
</feature>
<dbReference type="CDD" id="cd18919">
    <property type="entry name" value="bHLH_AtBPE_like"/>
    <property type="match status" value="1"/>
</dbReference>
<accession>A0A445K4X1</accession>
<feature type="compositionally biased region" description="Polar residues" evidence="5">
    <location>
        <begin position="112"/>
        <end position="127"/>
    </location>
</feature>
<dbReference type="SUPFAM" id="SSF47459">
    <property type="entry name" value="HLH, helix-loop-helix DNA-binding domain"/>
    <property type="match status" value="1"/>
</dbReference>
<name>A0A445K4X1_GLYSO</name>
<keyword evidence="8" id="KW-1185">Reference proteome</keyword>
<dbReference type="EMBL" id="QZWG01000006">
    <property type="protein sequence ID" value="RZC05855.1"/>
    <property type="molecule type" value="Genomic_DNA"/>
</dbReference>
<evidence type="ECO:0000313" key="7">
    <source>
        <dbReference type="EMBL" id="RZC05855.1"/>
    </source>
</evidence>
<keyword evidence="4" id="KW-0539">Nucleus</keyword>
<evidence type="ECO:0000259" key="6">
    <source>
        <dbReference type="PROSITE" id="PS50888"/>
    </source>
</evidence>
<dbReference type="GO" id="GO:0005634">
    <property type="term" value="C:nucleus"/>
    <property type="evidence" value="ECO:0007669"/>
    <property type="project" value="UniProtKB-SubCell"/>
</dbReference>
<keyword evidence="2" id="KW-0805">Transcription regulation</keyword>
<evidence type="ECO:0000256" key="1">
    <source>
        <dbReference type="ARBA" id="ARBA00004123"/>
    </source>
</evidence>
<sequence>MGDLENALGLQSVSEMTVSSASMAMPSGAANPFLSSSAWDPLVPLSQTFGGSLVVSHSEFAHSAYPFVMNCDSHFVQYVSDSNFEHMALKVPSIGQTGCYDIDNNIGYLPNHNPSNESGIERNQLNNEKSKHEDSTSEEGAAPGEHKRKRGLYYNVTFSSNKNAEGETLQNSSGKSCDDVKEQCEKKPKFAQNSAANLCGKQLLKHKKDDSESEEAPKENFIHVRTRRGQATNSHNLAERVRREKISERMRLLQELVPGCEKITGKAVMLDEIINYVQLLQQQVEFLSMKLATVNSIEF</sequence>
<evidence type="ECO:0000313" key="8">
    <source>
        <dbReference type="Proteomes" id="UP000289340"/>
    </source>
</evidence>
<evidence type="ECO:0000256" key="3">
    <source>
        <dbReference type="ARBA" id="ARBA00023163"/>
    </source>
</evidence>
<dbReference type="InterPro" id="IPR011598">
    <property type="entry name" value="bHLH_dom"/>
</dbReference>
<evidence type="ECO:0000256" key="4">
    <source>
        <dbReference type="ARBA" id="ARBA00023242"/>
    </source>
</evidence>
<evidence type="ECO:0000256" key="5">
    <source>
        <dbReference type="SAM" id="MobiDB-lite"/>
    </source>
</evidence>
<proteinExistence type="predicted"/>
<feature type="region of interest" description="Disordered" evidence="5">
    <location>
        <begin position="110"/>
        <end position="151"/>
    </location>
</feature>
<dbReference type="PANTHER" id="PTHR12565:SF312">
    <property type="entry name" value="TRANSCRIPTION FACTOR BHLH74"/>
    <property type="match status" value="1"/>
</dbReference>
<dbReference type="SMART" id="SM00353">
    <property type="entry name" value="HLH"/>
    <property type="match status" value="1"/>
</dbReference>
<dbReference type="AlphaFoldDB" id="A0A445K4X1"/>
<dbReference type="SMR" id="A0A445K4X1"/>
<dbReference type="Gramene" id="XM_028379204.1">
    <property type="protein sequence ID" value="XP_028235005.1"/>
    <property type="gene ID" value="LOC114414792"/>
</dbReference>
<gene>
    <name evidence="7" type="ORF">D0Y65_013766</name>
</gene>
<comment type="subcellular location">
    <subcellularLocation>
        <location evidence="1">Nucleus</location>
    </subcellularLocation>
</comment>